<sequence>MTALVGLLALIPAWTDADPTLDDVLQKGFKDAQFSIVVVQADQRELAKINKDFGASYRFKTSEATIKEPFKLRLSGKVDDTEILFIVNGTTQWIRVPRANISQKNELAKSPGKRQTMMDFGVLTPSLFDELFSAKFVRVDRATGDYVFDLTFQKPRYVDTTRFRLWIDPKLRYTKRREWYNRVGELMATFLYELPVTQGGATLPTKVTVRNVDGKLAGVTEYRSVAINRGLSDSLFSP</sequence>
<dbReference type="KEGG" id="npy:NPRO_20000"/>
<proteinExistence type="predicted"/>
<evidence type="ECO:0000313" key="1">
    <source>
        <dbReference type="EMBL" id="BBO24405.1"/>
    </source>
</evidence>
<reference evidence="1" key="1">
    <citation type="journal article" name="DNA Res.">
        <title>The physiological potential of anammox bacteria as revealed by their core genome structure.</title>
        <authorList>
            <person name="Okubo T."/>
            <person name="Toyoda A."/>
            <person name="Fukuhara K."/>
            <person name="Uchiyama I."/>
            <person name="Harigaya Y."/>
            <person name="Kuroiwa M."/>
            <person name="Suzuki T."/>
            <person name="Murakami Y."/>
            <person name="Suwa Y."/>
            <person name="Takami H."/>
        </authorList>
    </citation>
    <scope>NUCLEOTIDE SEQUENCE</scope>
    <source>
        <strain evidence="1">317325-2</strain>
    </source>
</reference>
<dbReference type="Gene3D" id="2.50.20.10">
    <property type="entry name" value="Lipoprotein localisation LolA/LolB/LppX"/>
    <property type="match status" value="1"/>
</dbReference>
<dbReference type="AlphaFoldDB" id="A0A809RIS7"/>
<protein>
    <recommendedName>
        <fullName evidence="3">Outer membrane lipoprotein-sorting protein</fullName>
    </recommendedName>
</protein>
<dbReference type="SUPFAM" id="SSF89392">
    <property type="entry name" value="Prokaryotic lipoproteins and lipoprotein localization factors"/>
    <property type="match status" value="1"/>
</dbReference>
<dbReference type="Proteomes" id="UP000662873">
    <property type="component" value="Chromosome"/>
</dbReference>
<evidence type="ECO:0000313" key="2">
    <source>
        <dbReference type="Proteomes" id="UP000662873"/>
    </source>
</evidence>
<organism evidence="1 2">
    <name type="scientific">Candidatus Nitrosymbiomonas proteolyticus</name>
    <dbReference type="NCBI Taxonomy" id="2608984"/>
    <lineage>
        <taxon>Bacteria</taxon>
        <taxon>Bacillati</taxon>
        <taxon>Armatimonadota</taxon>
        <taxon>Armatimonadota incertae sedis</taxon>
        <taxon>Candidatus Nitrosymbiomonas</taxon>
    </lineage>
</organism>
<gene>
    <name evidence="1" type="ORF">NPRO_20000</name>
</gene>
<accession>A0A809RIS7</accession>
<evidence type="ECO:0008006" key="3">
    <source>
        <dbReference type="Google" id="ProtNLM"/>
    </source>
</evidence>
<name>A0A809RIS7_9BACT</name>
<dbReference type="InterPro" id="IPR029046">
    <property type="entry name" value="LolA/LolB/LppX"/>
</dbReference>
<dbReference type="EMBL" id="AP021858">
    <property type="protein sequence ID" value="BBO24405.1"/>
    <property type="molecule type" value="Genomic_DNA"/>
</dbReference>